<dbReference type="InterPro" id="IPR011460">
    <property type="entry name" value="Lcl_C"/>
</dbReference>
<dbReference type="EMBL" id="LACI01000724">
    <property type="protein sequence ID" value="KJU86149.1"/>
    <property type="molecule type" value="Genomic_DNA"/>
</dbReference>
<name>A0A0F3GVZ4_9BACT</name>
<dbReference type="AlphaFoldDB" id="A0A0F3GVZ4"/>
<organism evidence="2 3">
    <name type="scientific">Candidatus Magnetobacterium bavaricum</name>
    <dbReference type="NCBI Taxonomy" id="29290"/>
    <lineage>
        <taxon>Bacteria</taxon>
        <taxon>Pseudomonadati</taxon>
        <taxon>Nitrospirota</taxon>
        <taxon>Thermodesulfovibrionia</taxon>
        <taxon>Thermodesulfovibrionales</taxon>
        <taxon>Candidatus Magnetobacteriaceae</taxon>
        <taxon>Candidatus Magnetobacterium</taxon>
    </lineage>
</organism>
<proteinExistence type="predicted"/>
<protein>
    <submittedName>
        <fullName evidence="2">Protein containing DUF1566</fullName>
    </submittedName>
</protein>
<accession>A0A0F3GVZ4</accession>
<dbReference type="Pfam" id="PF07603">
    <property type="entry name" value="Lcl_C"/>
    <property type="match status" value="1"/>
</dbReference>
<dbReference type="Proteomes" id="UP000033423">
    <property type="component" value="Unassembled WGS sequence"/>
</dbReference>
<feature type="domain" description="Lcl C-terminal" evidence="1">
    <location>
        <begin position="138"/>
        <end position="242"/>
    </location>
</feature>
<comment type="caution">
    <text evidence="2">The sequence shown here is derived from an EMBL/GenBank/DDBJ whole genome shotgun (WGS) entry which is preliminary data.</text>
</comment>
<sequence length="254" mass="28321">MTDQFVGVLGGLGVYDYVAELVSDQSYLVFLLDVSKCQLVQKQNEVIALGGGGVLFCEVSGEVVCLLYPTQDDVAAAGSLLPVKQHPDTDVYKLGEVLVPYLIDQGYNTGWCVLKSVKCQFPTPPVAKTRRFYDNGDNTITDTSTGLMWTKDANLPQQIKSWQEALDFVASMNTDSGTYGYKDWRLPGKDEFESLVVDGRAWAFEQKLTVFIVILERDRLCVWLKSQGFNNVQSYYYWSSLPTLTVHPTHGSSP</sequence>
<evidence type="ECO:0000313" key="2">
    <source>
        <dbReference type="EMBL" id="KJU86149.1"/>
    </source>
</evidence>
<evidence type="ECO:0000313" key="3">
    <source>
        <dbReference type="Proteomes" id="UP000033423"/>
    </source>
</evidence>
<reference evidence="2 3" key="1">
    <citation type="submission" date="2015-02" db="EMBL/GenBank/DDBJ databases">
        <title>Single-cell genomics of uncultivated deep-branching MTB reveals a conserved set of magnetosome genes.</title>
        <authorList>
            <person name="Kolinko S."/>
            <person name="Richter M."/>
            <person name="Glockner F.O."/>
            <person name="Brachmann A."/>
            <person name="Schuler D."/>
        </authorList>
    </citation>
    <scope>NUCLEOTIDE SEQUENCE [LARGE SCALE GENOMIC DNA]</scope>
    <source>
        <strain evidence="2">TM-1</strain>
    </source>
</reference>
<keyword evidence="3" id="KW-1185">Reference proteome</keyword>
<evidence type="ECO:0000259" key="1">
    <source>
        <dbReference type="Pfam" id="PF07603"/>
    </source>
</evidence>
<gene>
    <name evidence="2" type="ORF">MBAV_001660</name>
</gene>